<name>A0A0A1GWD8_9LACO</name>
<dbReference type="Proteomes" id="UP000031620">
    <property type="component" value="Chromosome"/>
</dbReference>
<protein>
    <recommendedName>
        <fullName evidence="3">AbrB family transcriptional regulator</fullName>
    </recommendedName>
</protein>
<dbReference type="NCBIfam" id="NF047400">
    <property type="entry name" value="MazE_PemI_antitoxin"/>
    <property type="match status" value="1"/>
</dbReference>
<dbReference type="HOGENOM" id="CLU_176209_2_0_9"/>
<dbReference type="InterPro" id="IPR037914">
    <property type="entry name" value="SpoVT-AbrB_sf"/>
</dbReference>
<reference evidence="1 2" key="1">
    <citation type="submission" date="2014-11" db="EMBL/GenBank/DDBJ databases">
        <title>Complete genome sequence and analysis of Lactobacillus hokkaidonensis LOOC260T.</title>
        <authorList>
            <person name="Tanizawa Y."/>
            <person name="Tohno M."/>
            <person name="Kaminuma E."/>
            <person name="Nakamura Y."/>
            <person name="Arita M."/>
        </authorList>
    </citation>
    <scope>NUCLEOTIDE SEQUENCE [LARGE SCALE GENOMIC DNA]</scope>
    <source>
        <strain evidence="1 2">LOOC260</strain>
    </source>
</reference>
<gene>
    <name evidence="1" type="ORF">LOOC260_118240</name>
</gene>
<dbReference type="SUPFAM" id="SSF89447">
    <property type="entry name" value="AbrB/MazE/MraZ-like"/>
    <property type="match status" value="1"/>
</dbReference>
<dbReference type="EMBL" id="AP014680">
    <property type="protein sequence ID" value="BAP86330.1"/>
    <property type="molecule type" value="Genomic_DNA"/>
</dbReference>
<organism evidence="1 2">
    <name type="scientific">Paucilactobacillus hokkaidonensis JCM 18461</name>
    <dbReference type="NCBI Taxonomy" id="1291742"/>
    <lineage>
        <taxon>Bacteria</taxon>
        <taxon>Bacillati</taxon>
        <taxon>Bacillota</taxon>
        <taxon>Bacilli</taxon>
        <taxon>Lactobacillales</taxon>
        <taxon>Lactobacillaceae</taxon>
        <taxon>Paucilactobacillus</taxon>
    </lineage>
</organism>
<evidence type="ECO:0000313" key="1">
    <source>
        <dbReference type="EMBL" id="BAP86330.1"/>
    </source>
</evidence>
<proteinExistence type="predicted"/>
<evidence type="ECO:0008006" key="3">
    <source>
        <dbReference type="Google" id="ProtNLM"/>
    </source>
</evidence>
<evidence type="ECO:0000313" key="2">
    <source>
        <dbReference type="Proteomes" id="UP000031620"/>
    </source>
</evidence>
<dbReference type="RefSeq" id="WP_041094381.1">
    <property type="nucleotide sequence ID" value="NZ_AP014680.1"/>
</dbReference>
<accession>A0A0A1GWD8</accession>
<dbReference type="AlphaFoldDB" id="A0A0A1GWD8"/>
<dbReference type="STRING" id="1291742.LOOC260_118240"/>
<dbReference type="KEGG" id="lho:LOOC260_118240"/>
<sequence>MKVKARIVGNSTTLTVPAEIKISKGTEFEVEQLNDGAIIFKPKHRNPFEGNWFKTDIKQTDVTTDMEDLDSEWN</sequence>